<dbReference type="Proteomes" id="UP000023268">
    <property type="component" value="Unassembled WGS sequence"/>
</dbReference>
<gene>
    <name evidence="2" type="ORF">AZ34_07885</name>
</gene>
<organism evidence="2 3">
    <name type="scientific">Hylemonella gracilis str. Niagara R</name>
    <dbReference type="NCBI Taxonomy" id="1458275"/>
    <lineage>
        <taxon>Bacteria</taxon>
        <taxon>Pseudomonadati</taxon>
        <taxon>Pseudomonadota</taxon>
        <taxon>Betaproteobacteria</taxon>
        <taxon>Burkholderiales</taxon>
        <taxon>Comamonadaceae</taxon>
        <taxon>Hylemonella</taxon>
    </lineage>
</organism>
<dbReference type="PANTHER" id="PTHR33525">
    <property type="match status" value="1"/>
</dbReference>
<dbReference type="EMBL" id="JEMG01000001">
    <property type="protein sequence ID" value="EYC51000.1"/>
    <property type="molecule type" value="Genomic_DNA"/>
</dbReference>
<dbReference type="NCBIfam" id="TIGR00277">
    <property type="entry name" value="HDIG"/>
    <property type="match status" value="1"/>
</dbReference>
<dbReference type="AlphaFoldDB" id="A0A016XGI3"/>
<accession>A0A016XGI3</accession>
<name>A0A016XGI3_9BURK</name>
<dbReference type="PANTHER" id="PTHR33525:SF3">
    <property type="entry name" value="RIBONUCLEASE Y"/>
    <property type="match status" value="1"/>
</dbReference>
<dbReference type="STRING" id="1458275.AZ34_07885"/>
<proteinExistence type="predicted"/>
<dbReference type="Gene3D" id="1.10.3210.10">
    <property type="entry name" value="Hypothetical protein af1432"/>
    <property type="match status" value="1"/>
</dbReference>
<dbReference type="SUPFAM" id="SSF109604">
    <property type="entry name" value="HD-domain/PDEase-like"/>
    <property type="match status" value="1"/>
</dbReference>
<evidence type="ECO:0000259" key="1">
    <source>
        <dbReference type="PROSITE" id="PS51833"/>
    </source>
</evidence>
<dbReference type="SMART" id="SM00471">
    <property type="entry name" value="HDc"/>
    <property type="match status" value="1"/>
</dbReference>
<sequence>MQTLSPELTRRLTAAIDKMPAFPKSVQSILDLTRDPNCTPKDLVQVIDKDPVVTLKILKVVNAAQFNLPKQVASINHAVVLLGFNTIKHLALGIAAIGVLPRHTAAGLDMQQYLLHSLTTACLARELANRMKHPEADPLECFIAGLLHDFGKVVYAQHMPDEFRLALETSKQLHMPLHEALHQTLGADHTVTGALLLERWRFAWPLVETIQNMHGPQVKDTPMIACVFAANQISKKLQLGFAGNRYVEPLTTAMQDRLGGDLDAVITQLGDLKPLVDEARFFARLET</sequence>
<dbReference type="eggNOG" id="COG1639">
    <property type="taxonomic scope" value="Bacteria"/>
</dbReference>
<keyword evidence="2" id="KW-0378">Hydrolase</keyword>
<evidence type="ECO:0000313" key="2">
    <source>
        <dbReference type="EMBL" id="EYC51000.1"/>
    </source>
</evidence>
<dbReference type="OrthoDB" id="9797768at2"/>
<dbReference type="CDD" id="cd00077">
    <property type="entry name" value="HDc"/>
    <property type="match status" value="1"/>
</dbReference>
<comment type="caution">
    <text evidence="2">The sequence shown here is derived from an EMBL/GenBank/DDBJ whole genome shotgun (WGS) entry which is preliminary data.</text>
</comment>
<feature type="domain" description="HDOD" evidence="1">
    <location>
        <begin position="19"/>
        <end position="216"/>
    </location>
</feature>
<dbReference type="InterPro" id="IPR006675">
    <property type="entry name" value="HDIG_dom"/>
</dbReference>
<dbReference type="PROSITE" id="PS51833">
    <property type="entry name" value="HDOD"/>
    <property type="match status" value="1"/>
</dbReference>
<reference evidence="2 3" key="1">
    <citation type="submission" date="2014-02" db="EMBL/GenBank/DDBJ databases">
        <title>Draft Genome of Hylemonella gracilis isolated from the Niagara River.</title>
        <authorList>
            <person name="Pawlowski D.R."/>
            <person name="Koudelka G.B."/>
        </authorList>
    </citation>
    <scope>NUCLEOTIDE SEQUENCE [LARGE SCALE GENOMIC DNA]</scope>
    <source>
        <strain evidence="2 3">Niagara R</strain>
    </source>
</reference>
<dbReference type="InterPro" id="IPR013976">
    <property type="entry name" value="HDOD"/>
</dbReference>
<protein>
    <submittedName>
        <fullName evidence="2">Phosphohydrolase</fullName>
    </submittedName>
</protein>
<dbReference type="GO" id="GO:0016787">
    <property type="term" value="F:hydrolase activity"/>
    <property type="evidence" value="ECO:0007669"/>
    <property type="project" value="UniProtKB-KW"/>
</dbReference>
<dbReference type="Pfam" id="PF08668">
    <property type="entry name" value="HDOD"/>
    <property type="match status" value="1"/>
</dbReference>
<dbReference type="InterPro" id="IPR052340">
    <property type="entry name" value="RNase_Y/CdgJ"/>
</dbReference>
<dbReference type="InterPro" id="IPR003607">
    <property type="entry name" value="HD/PDEase_dom"/>
</dbReference>
<evidence type="ECO:0000313" key="3">
    <source>
        <dbReference type="Proteomes" id="UP000023268"/>
    </source>
</evidence>
<dbReference type="RefSeq" id="WP_035606717.1">
    <property type="nucleotide sequence ID" value="NZ_JEMG01000001.1"/>
</dbReference>